<name>A0A0A1Z1E3_PSEFL</name>
<protein>
    <submittedName>
        <fullName evidence="1">RNA polymerase subunit sigma24</fullName>
    </submittedName>
</protein>
<dbReference type="GO" id="GO:0006352">
    <property type="term" value="P:DNA-templated transcription initiation"/>
    <property type="evidence" value="ECO:0007669"/>
    <property type="project" value="InterPro"/>
</dbReference>
<gene>
    <name evidence="1" type="ORF">K814_0109830</name>
</gene>
<dbReference type="OrthoDB" id="6882361at2"/>
<proteinExistence type="predicted"/>
<dbReference type="AlphaFoldDB" id="A0A0A1Z1E3"/>
<dbReference type="GO" id="GO:0003700">
    <property type="term" value="F:DNA-binding transcription factor activity"/>
    <property type="evidence" value="ECO:0007669"/>
    <property type="project" value="InterPro"/>
</dbReference>
<reference evidence="1 2" key="1">
    <citation type="journal article" date="2013" name="Genome Announc.">
        <title>Draft Genome Sequence of Pseudomonas fluorescens LMG 5329, a White Line-Inducing Principle-Producing Bioindicator for the Mushroom Pathogen Pseudomonas tolaasii.</title>
        <authorList>
            <person name="Ghequire M.G."/>
            <person name="Rokni-Zadeh H."/>
            <person name="Zarrineh P."/>
            <person name="De Mot R."/>
        </authorList>
    </citation>
    <scope>NUCLEOTIDE SEQUENCE [LARGE SCALE GENOMIC DNA]</scope>
    <source>
        <strain evidence="1 2">LMG 5329</strain>
    </source>
</reference>
<dbReference type="Gene3D" id="1.10.1740.10">
    <property type="match status" value="1"/>
</dbReference>
<dbReference type="RefSeq" id="WP_038845096.1">
    <property type="nucleotide sequence ID" value="NZ_ASGY01000073.1"/>
</dbReference>
<comment type="caution">
    <text evidence="1">The sequence shown here is derived from an EMBL/GenBank/DDBJ whole genome shotgun (WGS) entry which is preliminary data.</text>
</comment>
<sequence length="123" mass="13468">MTEGYRGNCLCKVGRLGNERLCTLMVHVLNGDRGAVRRLSGNVTPLLVAFYEGQAQAGRIRHDNIQSLVREAFLAVLENAAGYDAATPFRAWLLEIARTTLLGYLPSTSVPPLLNSPSIQWAI</sequence>
<evidence type="ECO:0000313" key="1">
    <source>
        <dbReference type="EMBL" id="KGE68110.1"/>
    </source>
</evidence>
<dbReference type="SUPFAM" id="SSF88946">
    <property type="entry name" value="Sigma2 domain of RNA polymerase sigma factors"/>
    <property type="match status" value="1"/>
</dbReference>
<dbReference type="InterPro" id="IPR013325">
    <property type="entry name" value="RNA_pol_sigma_r2"/>
</dbReference>
<dbReference type="Proteomes" id="UP000030060">
    <property type="component" value="Unassembled WGS sequence"/>
</dbReference>
<dbReference type="EMBL" id="ASGY01000073">
    <property type="protein sequence ID" value="KGE68110.1"/>
    <property type="molecule type" value="Genomic_DNA"/>
</dbReference>
<evidence type="ECO:0000313" key="2">
    <source>
        <dbReference type="Proteomes" id="UP000030060"/>
    </source>
</evidence>
<organism evidence="1 2">
    <name type="scientific">Pseudomonas fluorescens LMG 5329</name>
    <dbReference type="NCBI Taxonomy" id="1324332"/>
    <lineage>
        <taxon>Bacteria</taxon>
        <taxon>Pseudomonadati</taxon>
        <taxon>Pseudomonadota</taxon>
        <taxon>Gammaproteobacteria</taxon>
        <taxon>Pseudomonadales</taxon>
        <taxon>Pseudomonadaceae</taxon>
        <taxon>Pseudomonas</taxon>
    </lineage>
</organism>
<accession>A0A0A1Z1E3</accession>